<feature type="transmembrane region" description="Helical" evidence="1">
    <location>
        <begin position="94"/>
        <end position="112"/>
    </location>
</feature>
<evidence type="ECO:0000256" key="1">
    <source>
        <dbReference type="SAM" id="Phobius"/>
    </source>
</evidence>
<evidence type="ECO:0008006" key="4">
    <source>
        <dbReference type="Google" id="ProtNLM"/>
    </source>
</evidence>
<evidence type="ECO:0000313" key="2">
    <source>
        <dbReference type="EMBL" id="RBT66013.1"/>
    </source>
</evidence>
<protein>
    <recommendedName>
        <fullName evidence="4">Conjugal transfer protein TrbC</fullName>
    </recommendedName>
</protein>
<keyword evidence="1" id="KW-0472">Membrane</keyword>
<comment type="caution">
    <text evidence="2">The sequence shown here is derived from an EMBL/GenBank/DDBJ whole genome shotgun (WGS) entry which is preliminary data.</text>
</comment>
<sequence length="119" mass="13013">MENNQMNLLGQRKTYGISSWMKFSLSALAFILLFQLVFPMEAFADIQSSVNHAGDSITKLVRNITAAVGTAVIASAFLANMLPIIEISQKAKMVIIRAGFSILGISFASQIVDWVMSIK</sequence>
<keyword evidence="1" id="KW-0812">Transmembrane</keyword>
<gene>
    <name evidence="2" type="ORF">EB03_02873</name>
</gene>
<reference evidence="2 3" key="1">
    <citation type="submission" date="2015-06" db="EMBL/GenBank/DDBJ databases">
        <title>The Genome Sequence of Enterococcus hirae 88EA1.</title>
        <authorList>
            <consortium name="The Broad Institute Genomics Platform"/>
            <consortium name="The Broad Institute Genome Sequencing Center for Infectious Disease"/>
            <person name="Earl A.M."/>
            <person name="Van Tyne D."/>
            <person name="Lebreton F."/>
            <person name="Saavedra J.T."/>
            <person name="Gilmore M.S."/>
            <person name="Manson McGuire A."/>
            <person name="Clock S."/>
            <person name="Crupain M."/>
            <person name="Rangan U."/>
            <person name="Young S."/>
            <person name="Abouelleil A."/>
            <person name="Cao P."/>
            <person name="Chapman S.B."/>
            <person name="Griggs A."/>
            <person name="Priest M."/>
            <person name="Shea T."/>
            <person name="Wortman J."/>
            <person name="Nusbaum C."/>
            <person name="Birren B."/>
        </authorList>
    </citation>
    <scope>NUCLEOTIDE SEQUENCE [LARGE SCALE GENOMIC DNA]</scope>
    <source>
        <strain evidence="2 3">88EA1</strain>
    </source>
</reference>
<organism evidence="2 3">
    <name type="scientific">Enterococcus hirae</name>
    <dbReference type="NCBI Taxonomy" id="1354"/>
    <lineage>
        <taxon>Bacteria</taxon>
        <taxon>Bacillati</taxon>
        <taxon>Bacillota</taxon>
        <taxon>Bacilli</taxon>
        <taxon>Lactobacillales</taxon>
        <taxon>Enterococcaceae</taxon>
        <taxon>Enterococcus</taxon>
    </lineage>
</organism>
<accession>A0AB37I6Z0</accession>
<dbReference type="Proteomes" id="UP000253498">
    <property type="component" value="Unassembled WGS sequence"/>
</dbReference>
<proteinExistence type="predicted"/>
<dbReference type="EMBL" id="LESJ01000012">
    <property type="protein sequence ID" value="RBT66013.1"/>
    <property type="molecule type" value="Genomic_DNA"/>
</dbReference>
<evidence type="ECO:0000313" key="3">
    <source>
        <dbReference type="Proteomes" id="UP000253498"/>
    </source>
</evidence>
<dbReference type="AlphaFoldDB" id="A0AB37I6Z0"/>
<dbReference type="RefSeq" id="WP_096710501.1">
    <property type="nucleotide sequence ID" value="NZ_JBFCRC010000044.1"/>
</dbReference>
<keyword evidence="1" id="KW-1133">Transmembrane helix</keyword>
<feature type="transmembrane region" description="Helical" evidence="1">
    <location>
        <begin position="60"/>
        <end position="82"/>
    </location>
</feature>
<name>A0AB37I6Z0_ENTHR</name>